<feature type="transmembrane region" description="Helical" evidence="1">
    <location>
        <begin position="135"/>
        <end position="151"/>
    </location>
</feature>
<keyword evidence="4" id="KW-1185">Reference proteome</keyword>
<evidence type="ECO:0000313" key="3">
    <source>
        <dbReference type="EMBL" id="SFO37535.1"/>
    </source>
</evidence>
<dbReference type="Proteomes" id="UP000198806">
    <property type="component" value="Unassembled WGS sequence"/>
</dbReference>
<keyword evidence="1" id="KW-0812">Transmembrane</keyword>
<feature type="domain" description="VanZ-like" evidence="2">
    <location>
        <begin position="48"/>
        <end position="187"/>
    </location>
</feature>
<feature type="transmembrane region" description="Helical" evidence="1">
    <location>
        <begin position="111"/>
        <end position="128"/>
    </location>
</feature>
<name>A0A1I5GNG7_9FIRM</name>
<keyword evidence="1" id="KW-1133">Transmembrane helix</keyword>
<protein>
    <submittedName>
        <fullName evidence="3">VanZ like family protein</fullName>
    </submittedName>
</protein>
<evidence type="ECO:0000259" key="2">
    <source>
        <dbReference type="Pfam" id="PF04892"/>
    </source>
</evidence>
<dbReference type="InterPro" id="IPR006976">
    <property type="entry name" value="VanZ-like"/>
</dbReference>
<dbReference type="Pfam" id="PF04892">
    <property type="entry name" value="VanZ"/>
    <property type="match status" value="1"/>
</dbReference>
<evidence type="ECO:0000313" key="4">
    <source>
        <dbReference type="Proteomes" id="UP000198806"/>
    </source>
</evidence>
<evidence type="ECO:0000256" key="1">
    <source>
        <dbReference type="SAM" id="Phobius"/>
    </source>
</evidence>
<accession>A0A1I5GNG7</accession>
<feature type="transmembrane region" description="Helical" evidence="1">
    <location>
        <begin position="171"/>
        <end position="188"/>
    </location>
</feature>
<feature type="transmembrane region" description="Helical" evidence="1">
    <location>
        <begin position="13"/>
        <end position="31"/>
    </location>
</feature>
<dbReference type="AlphaFoldDB" id="A0A1I5GNG7"/>
<reference evidence="3 4" key="1">
    <citation type="submission" date="2016-10" db="EMBL/GenBank/DDBJ databases">
        <authorList>
            <person name="de Groot N.N."/>
        </authorList>
    </citation>
    <scope>NUCLEOTIDE SEQUENCE [LARGE SCALE GENOMIC DNA]</scope>
    <source>
        <strain evidence="3 4">DSM 1283</strain>
    </source>
</reference>
<sequence length="198" mass="23261">MFQANVLCYNLNYYYYQLDYYSFIAYIKLSFYTKVKKDMKKKYRILSVIPALIIMCIIFYFSHQEAAESSKLSGGIIENIFSLNEKIFSLELPIEERIHWLELLETLIRKAAHMTEYAVLAIALSYWLYVYDKRGISLILWSEVIAVLYAATDEFHQLFIPGRSGQVTDVLIDGTGAFLGCLLFYIISKKFRKDRDYH</sequence>
<dbReference type="EMBL" id="FOWD01000021">
    <property type="protein sequence ID" value="SFO37535.1"/>
    <property type="molecule type" value="Genomic_DNA"/>
</dbReference>
<gene>
    <name evidence="3" type="ORF">SAMN04489757_12117</name>
</gene>
<dbReference type="NCBIfam" id="NF037970">
    <property type="entry name" value="vanZ_1"/>
    <property type="match status" value="1"/>
</dbReference>
<keyword evidence="1" id="KW-0472">Membrane</keyword>
<proteinExistence type="predicted"/>
<organism evidence="3 4">
    <name type="scientific">Anaerocolumna aminovalerica</name>
    <dbReference type="NCBI Taxonomy" id="1527"/>
    <lineage>
        <taxon>Bacteria</taxon>
        <taxon>Bacillati</taxon>
        <taxon>Bacillota</taxon>
        <taxon>Clostridia</taxon>
        <taxon>Lachnospirales</taxon>
        <taxon>Lachnospiraceae</taxon>
        <taxon>Anaerocolumna</taxon>
    </lineage>
</organism>
<dbReference type="STRING" id="1527.SAMN04489757_12117"/>
<feature type="transmembrane region" description="Helical" evidence="1">
    <location>
        <begin position="43"/>
        <end position="62"/>
    </location>
</feature>